<dbReference type="InterPro" id="IPR050384">
    <property type="entry name" value="Endophilin_SH3RF"/>
</dbReference>
<feature type="region of interest" description="Disordered" evidence="3">
    <location>
        <begin position="374"/>
        <end position="401"/>
    </location>
</feature>
<feature type="compositionally biased region" description="Low complexity" evidence="3">
    <location>
        <begin position="329"/>
        <end position="341"/>
    </location>
</feature>
<proteinExistence type="predicted"/>
<dbReference type="Gene3D" id="1.20.1270.60">
    <property type="entry name" value="Arfaptin homology (AH) domain/BAR domain"/>
    <property type="match status" value="1"/>
</dbReference>
<dbReference type="InterPro" id="IPR036028">
    <property type="entry name" value="SH3-like_dom_sf"/>
</dbReference>
<evidence type="ECO:0000256" key="1">
    <source>
        <dbReference type="ARBA" id="ARBA00022443"/>
    </source>
</evidence>
<organism evidence="6 7">
    <name type="scientific">Synchytrium microbalum</name>
    <dbReference type="NCBI Taxonomy" id="1806994"/>
    <lineage>
        <taxon>Eukaryota</taxon>
        <taxon>Fungi</taxon>
        <taxon>Fungi incertae sedis</taxon>
        <taxon>Chytridiomycota</taxon>
        <taxon>Chytridiomycota incertae sedis</taxon>
        <taxon>Chytridiomycetes</taxon>
        <taxon>Synchytriales</taxon>
        <taxon>Synchytriaceae</taxon>
        <taxon>Synchytrium</taxon>
    </lineage>
</organism>
<dbReference type="CDD" id="cd00174">
    <property type="entry name" value="SH3"/>
    <property type="match status" value="1"/>
</dbReference>
<feature type="region of interest" description="Disordered" evidence="3">
    <location>
        <begin position="322"/>
        <end position="355"/>
    </location>
</feature>
<dbReference type="AlphaFoldDB" id="A0A507C6Y6"/>
<dbReference type="InterPro" id="IPR027267">
    <property type="entry name" value="AH/BAR_dom_sf"/>
</dbReference>
<dbReference type="PANTHER" id="PTHR14167">
    <property type="entry name" value="SH3 DOMAIN-CONTAINING"/>
    <property type="match status" value="1"/>
</dbReference>
<evidence type="ECO:0000259" key="5">
    <source>
        <dbReference type="PROSITE" id="PS51021"/>
    </source>
</evidence>
<dbReference type="Pfam" id="PF03114">
    <property type="entry name" value="BAR"/>
    <property type="match status" value="1"/>
</dbReference>
<dbReference type="SMART" id="SM00326">
    <property type="entry name" value="SH3"/>
    <property type="match status" value="1"/>
</dbReference>
<accession>A0A507C6Y6</accession>
<reference evidence="6 7" key="1">
    <citation type="journal article" date="2019" name="Sci. Rep.">
        <title>Comparative genomics of chytrid fungi reveal insights into the obligate biotrophic and pathogenic lifestyle of Synchytrium endobioticum.</title>
        <authorList>
            <person name="van de Vossenberg B.T.L.H."/>
            <person name="Warris S."/>
            <person name="Nguyen H.D.T."/>
            <person name="van Gent-Pelzer M.P.E."/>
            <person name="Joly D.L."/>
            <person name="van de Geest H.C."/>
            <person name="Bonants P.J.M."/>
            <person name="Smith D.S."/>
            <person name="Levesque C.A."/>
            <person name="van der Lee T.A.J."/>
        </authorList>
    </citation>
    <scope>NUCLEOTIDE SEQUENCE [LARGE SCALE GENOMIC DNA]</scope>
    <source>
        <strain evidence="6 7">JEL517</strain>
    </source>
</reference>
<keyword evidence="1 2" id="KW-0728">SH3 domain</keyword>
<dbReference type="STRING" id="1806994.A0A507C6Y6"/>
<feature type="compositionally biased region" description="Low complexity" evidence="3">
    <location>
        <begin position="499"/>
        <end position="518"/>
    </location>
</feature>
<dbReference type="EMBL" id="QEAO01000017">
    <property type="protein sequence ID" value="TPX33824.1"/>
    <property type="molecule type" value="Genomic_DNA"/>
</dbReference>
<dbReference type="Proteomes" id="UP000319731">
    <property type="component" value="Unassembled WGS sequence"/>
</dbReference>
<evidence type="ECO:0000259" key="4">
    <source>
        <dbReference type="PROSITE" id="PS50002"/>
    </source>
</evidence>
<name>A0A507C6Y6_9FUNG</name>
<dbReference type="SUPFAM" id="SSF103657">
    <property type="entry name" value="BAR/IMD domain-like"/>
    <property type="match status" value="1"/>
</dbReference>
<feature type="domain" description="BAR" evidence="5">
    <location>
        <begin position="27"/>
        <end position="258"/>
    </location>
</feature>
<feature type="region of interest" description="Disordered" evidence="3">
    <location>
        <begin position="463"/>
        <end position="546"/>
    </location>
</feature>
<evidence type="ECO:0000313" key="7">
    <source>
        <dbReference type="Proteomes" id="UP000319731"/>
    </source>
</evidence>
<dbReference type="RefSeq" id="XP_031024708.1">
    <property type="nucleotide sequence ID" value="XM_031169277.1"/>
</dbReference>
<evidence type="ECO:0008006" key="8">
    <source>
        <dbReference type="Google" id="ProtNLM"/>
    </source>
</evidence>
<feature type="compositionally biased region" description="Polar residues" evidence="3">
    <location>
        <begin position="258"/>
        <end position="300"/>
    </location>
</feature>
<protein>
    <recommendedName>
        <fullName evidence="8">BAR domain-containing protein</fullName>
    </recommendedName>
</protein>
<dbReference type="SUPFAM" id="SSF50044">
    <property type="entry name" value="SH3-domain"/>
    <property type="match status" value="1"/>
</dbReference>
<feature type="compositionally biased region" description="Polar residues" evidence="3">
    <location>
        <begin position="520"/>
        <end position="536"/>
    </location>
</feature>
<gene>
    <name evidence="6" type="ORF">SmJEL517_g03349</name>
</gene>
<dbReference type="PROSITE" id="PS50002">
    <property type="entry name" value="SH3"/>
    <property type="match status" value="1"/>
</dbReference>
<dbReference type="OrthoDB" id="14167at2759"/>
<dbReference type="GeneID" id="42004574"/>
<dbReference type="PROSITE" id="PS51021">
    <property type="entry name" value="BAR"/>
    <property type="match status" value="1"/>
</dbReference>
<evidence type="ECO:0000256" key="2">
    <source>
        <dbReference type="PROSITE-ProRule" id="PRU00192"/>
    </source>
</evidence>
<comment type="caution">
    <text evidence="6">The sequence shown here is derived from an EMBL/GenBank/DDBJ whole genome shotgun (WGS) entry which is preliminary data.</text>
</comment>
<keyword evidence="7" id="KW-1185">Reference proteome</keyword>
<dbReference type="Gene3D" id="2.30.30.40">
    <property type="entry name" value="SH3 Domains"/>
    <property type="match status" value="1"/>
</dbReference>
<dbReference type="GO" id="GO:0005737">
    <property type="term" value="C:cytoplasm"/>
    <property type="evidence" value="ECO:0007669"/>
    <property type="project" value="InterPro"/>
</dbReference>
<dbReference type="SMART" id="SM00721">
    <property type="entry name" value="BAR"/>
    <property type="match status" value="1"/>
</dbReference>
<dbReference type="InterPro" id="IPR004148">
    <property type="entry name" value="BAR_dom"/>
</dbReference>
<sequence>MANLPSLSSLGNVNFSKKFGQLSQFVGEKLGNTQKTETSEEFKRLEEETDLRRIQTERVHLACEGYLRTLSKKRPSPEDKTEGMPLEIMGTCMNHFGSMMQEDSPYGKSLRHTLARLLVKFGQAQTKLANIQYDYFQQARDGYVGNLSRCLHDMKEYAKLKTKLENRRLDFDAKLNKVHKSNKEKPELEEATRQAQAKYEESLTEATNVMVRLNANEEEQISYLLAFLDAEMDYYKQCTETLSAVAKEFASLPRSANLPKQTPSSSSPFGDDNNNPFSSEPTSPLGSQTLASPATTSKQNLSGSSLGLGNFGSMRIKDPISGPIGGMSLGSNPMSGNSNNVNGGGSLRGLPSSERIGVNSPAFGGVGTPSFGSPNIGGVSIGSSRNGSPALPSRTGVPASGTKQVRVTFDFEAEGPDEMSIHKGDVINVITEIDEGWWEGEMADGSGRAGMFPSNYVEIVSDTSAPVNNNPSRGLTSSISGSNIRSVGSNPNISKAPTNNLSNSPSLSGSRSNMSLSNAARGTTGMTPSTSSNALSNDGGGGGPCS</sequence>
<dbReference type="InterPro" id="IPR001452">
    <property type="entry name" value="SH3_domain"/>
</dbReference>
<feature type="domain" description="SH3" evidence="4">
    <location>
        <begin position="400"/>
        <end position="462"/>
    </location>
</feature>
<evidence type="ECO:0000313" key="6">
    <source>
        <dbReference type="EMBL" id="TPX33824.1"/>
    </source>
</evidence>
<feature type="compositionally biased region" description="Polar residues" evidence="3">
    <location>
        <begin position="463"/>
        <end position="498"/>
    </location>
</feature>
<dbReference type="PRINTS" id="PR00452">
    <property type="entry name" value="SH3DOMAIN"/>
</dbReference>
<dbReference type="PANTHER" id="PTHR14167:SF116">
    <property type="entry name" value="CAP, ISOFORM AC"/>
    <property type="match status" value="1"/>
</dbReference>
<feature type="region of interest" description="Disordered" evidence="3">
    <location>
        <begin position="255"/>
        <end position="308"/>
    </location>
</feature>
<dbReference type="Pfam" id="PF00018">
    <property type="entry name" value="SH3_1"/>
    <property type="match status" value="1"/>
</dbReference>
<evidence type="ECO:0000256" key="3">
    <source>
        <dbReference type="SAM" id="MobiDB-lite"/>
    </source>
</evidence>